<dbReference type="OrthoDB" id="366723at2759"/>
<gene>
    <name evidence="2" type="ORF">BaOVIS_034050</name>
</gene>
<proteinExistence type="predicted"/>
<evidence type="ECO:0000313" key="2">
    <source>
        <dbReference type="EMBL" id="GFE56040.1"/>
    </source>
</evidence>
<evidence type="ECO:0000313" key="3">
    <source>
        <dbReference type="Proteomes" id="UP001057455"/>
    </source>
</evidence>
<keyword evidence="1" id="KW-1133">Transmembrane helix</keyword>
<feature type="transmembrane region" description="Helical" evidence="1">
    <location>
        <begin position="110"/>
        <end position="127"/>
    </location>
</feature>
<protein>
    <submittedName>
        <fullName evidence="2">Variant erythrocyte surface antigen alpha subunit, putative</fullName>
    </submittedName>
</protein>
<dbReference type="AlphaFoldDB" id="A0A9W5TDX0"/>
<feature type="transmembrane region" description="Helical" evidence="1">
    <location>
        <begin position="540"/>
        <end position="560"/>
    </location>
</feature>
<feature type="transmembrane region" description="Helical" evidence="1">
    <location>
        <begin position="261"/>
        <end position="278"/>
    </location>
</feature>
<dbReference type="EMBL" id="BLIY01000037">
    <property type="protein sequence ID" value="GFE56040.1"/>
    <property type="molecule type" value="Genomic_DNA"/>
</dbReference>
<dbReference type="Proteomes" id="UP001057455">
    <property type="component" value="Unassembled WGS sequence"/>
</dbReference>
<sequence>MSVPLVRCICSLTRRVPRTLGALVGFFVGAISNSAGNPGNLQKTLGSLPVPGNQKDLVDALRKLGGTGIRSTTKGGNMNGTHLATLARADNAVNDAACFLDPLTGHLYDTVSPVFGMTYVSWIVYLLKHLKQGLEMMYQDFNGINCSDNKCAGSTDVANAKAGKCGTTNGCQPGCHGDKCGCQSMVSCKGVHSVLYLYGFSYAGSVIKKNEGFIRDGIEYTCQNFYTKIREVLNGKDCTNNLLEKLLMIVRQYKYRCRMPFGLYIGVYWSAVMGYLLWSMTFNMDLIHIQSHWRSPRSYLVPVQRLMANESRNVKGVCTIGYFQESGDRLLSLGVLSTGVGQQAPSPAATTTTSNIDGIHLSTLVGVGKAVDSSPCFLDPITGHLYDTVSGVFSMTYVSWVIYLLKHLKQGLEMMYQDFNGINCCEHNCYFNSNNPRDRCGKYGGPCQPGTHGYECKCTSYVSCRGVHQLLYRYGFSYSKWIIKDPGVGIGRSWKMEDLKCTKLFEQMRHILNGKNSTDNLLGKLLTAVRQYKYQCRMPFGLYVTAFWLAVLGYLVYSMVYPLDLMHIQSHWKSSSSHQLPVQRLLSHGNFQGDMEQLVYFE</sequence>
<reference evidence="2" key="1">
    <citation type="submission" date="2019-12" db="EMBL/GenBank/DDBJ databases">
        <title>Genome sequence of Babesia ovis.</title>
        <authorList>
            <person name="Yamagishi J."/>
            <person name="Sevinc F."/>
            <person name="Xuan X."/>
        </authorList>
    </citation>
    <scope>NUCLEOTIDE SEQUENCE</scope>
    <source>
        <strain evidence="2">Selcuk</strain>
    </source>
</reference>
<keyword evidence="1" id="KW-0812">Transmembrane</keyword>
<organism evidence="2 3">
    <name type="scientific">Babesia ovis</name>
    <dbReference type="NCBI Taxonomy" id="5869"/>
    <lineage>
        <taxon>Eukaryota</taxon>
        <taxon>Sar</taxon>
        <taxon>Alveolata</taxon>
        <taxon>Apicomplexa</taxon>
        <taxon>Aconoidasida</taxon>
        <taxon>Piroplasmida</taxon>
        <taxon>Babesiidae</taxon>
        <taxon>Babesia</taxon>
    </lineage>
</organism>
<name>A0A9W5TDX0_BABOV</name>
<feature type="transmembrane region" description="Helical" evidence="1">
    <location>
        <begin position="385"/>
        <end position="405"/>
    </location>
</feature>
<evidence type="ECO:0000256" key="1">
    <source>
        <dbReference type="SAM" id="Phobius"/>
    </source>
</evidence>
<accession>A0A9W5TDX0</accession>
<keyword evidence="1" id="KW-0472">Membrane</keyword>
<keyword evidence="3" id="KW-1185">Reference proteome</keyword>
<comment type="caution">
    <text evidence="2">The sequence shown here is derived from an EMBL/GenBank/DDBJ whole genome shotgun (WGS) entry which is preliminary data.</text>
</comment>